<feature type="compositionally biased region" description="Polar residues" evidence="1">
    <location>
        <begin position="217"/>
        <end position="229"/>
    </location>
</feature>
<name>S7ZHQ2_PENO1</name>
<feature type="transmembrane region" description="Helical" evidence="2">
    <location>
        <begin position="155"/>
        <end position="177"/>
    </location>
</feature>
<dbReference type="STRING" id="933388.S7ZHQ2"/>
<accession>S7ZHQ2</accession>
<keyword evidence="2" id="KW-0812">Transmembrane</keyword>
<evidence type="ECO:0000256" key="1">
    <source>
        <dbReference type="SAM" id="MobiDB-lite"/>
    </source>
</evidence>
<evidence type="ECO:0000313" key="4">
    <source>
        <dbReference type="Proteomes" id="UP000019376"/>
    </source>
</evidence>
<dbReference type="HOGENOM" id="CLU_049336_0_0_1"/>
<keyword evidence="4" id="KW-1185">Reference proteome</keyword>
<proteinExistence type="predicted"/>
<feature type="region of interest" description="Disordered" evidence="1">
    <location>
        <begin position="103"/>
        <end position="131"/>
    </location>
</feature>
<evidence type="ECO:0000313" key="3">
    <source>
        <dbReference type="EMBL" id="EPS28226.1"/>
    </source>
</evidence>
<feature type="transmembrane region" description="Helical" evidence="2">
    <location>
        <begin position="259"/>
        <end position="280"/>
    </location>
</feature>
<feature type="region of interest" description="Disordered" evidence="1">
    <location>
        <begin position="1"/>
        <end position="86"/>
    </location>
</feature>
<evidence type="ECO:0000256" key="2">
    <source>
        <dbReference type="SAM" id="Phobius"/>
    </source>
</evidence>
<dbReference type="eggNOG" id="ENOG502SWBS">
    <property type="taxonomic scope" value="Eukaryota"/>
</dbReference>
<feature type="region of interest" description="Disordered" evidence="1">
    <location>
        <begin position="213"/>
        <end position="237"/>
    </location>
</feature>
<dbReference type="PhylomeDB" id="S7ZHQ2"/>
<reference evidence="3 4" key="1">
    <citation type="journal article" date="2013" name="PLoS ONE">
        <title>Genomic and secretomic analyses reveal unique features of the lignocellulolytic enzyme system of Penicillium decumbens.</title>
        <authorList>
            <person name="Liu G."/>
            <person name="Zhang L."/>
            <person name="Wei X."/>
            <person name="Zou G."/>
            <person name="Qin Y."/>
            <person name="Ma L."/>
            <person name="Li J."/>
            <person name="Zheng H."/>
            <person name="Wang S."/>
            <person name="Wang C."/>
            <person name="Xun L."/>
            <person name="Zhao G.-P."/>
            <person name="Zhou Z."/>
            <person name="Qu Y."/>
        </authorList>
    </citation>
    <scope>NUCLEOTIDE SEQUENCE [LARGE SCALE GENOMIC DNA]</scope>
    <source>
        <strain evidence="4">114-2 / CGMCC 5302</strain>
    </source>
</reference>
<gene>
    <name evidence="3" type="ORF">PDE_03172</name>
</gene>
<keyword evidence="2" id="KW-1133">Transmembrane helix</keyword>
<sequence length="315" mass="34758">MRAPEMTYSPAFHQGQDPLSAATRNSILGPLPDRSVEPSDQSRPGSWRPSADGSPYEGSLRSSHPRRSLAQSPHASRRSSRAENDVPVTRVVVSGGVLYKEENSRGSWADQPSLMSADHSSPPRKHKRGAAGDLPAVDAQDALLMLFRLSAPVPIYSLGACVYTFFALLFVILASPLRLCPPTQYLRRTSIQSQLCDLLAPALHIHERLVRMRPPTSHRSSSTQWIQSEADSDPPSANGEAPRPYYVGMSLVVLLLSPFFSFVITLFAWTAGFFWVFTMVMGNPDGTERKDDGRAAVLGVCKWWQVWLGKARRVS</sequence>
<organism evidence="3 4">
    <name type="scientific">Penicillium oxalicum (strain 114-2 / CGMCC 5302)</name>
    <name type="common">Penicillium decumbens</name>
    <dbReference type="NCBI Taxonomy" id="933388"/>
    <lineage>
        <taxon>Eukaryota</taxon>
        <taxon>Fungi</taxon>
        <taxon>Dikarya</taxon>
        <taxon>Ascomycota</taxon>
        <taxon>Pezizomycotina</taxon>
        <taxon>Eurotiomycetes</taxon>
        <taxon>Eurotiomycetidae</taxon>
        <taxon>Eurotiales</taxon>
        <taxon>Aspergillaceae</taxon>
        <taxon>Penicillium</taxon>
    </lineage>
</organism>
<dbReference type="OrthoDB" id="5420214at2759"/>
<keyword evidence="2" id="KW-0472">Membrane</keyword>
<dbReference type="EMBL" id="KB644410">
    <property type="protein sequence ID" value="EPS28226.1"/>
    <property type="molecule type" value="Genomic_DNA"/>
</dbReference>
<dbReference type="Proteomes" id="UP000019376">
    <property type="component" value="Unassembled WGS sequence"/>
</dbReference>
<protein>
    <submittedName>
        <fullName evidence="3">Uncharacterized protein</fullName>
    </submittedName>
</protein>
<dbReference type="AlphaFoldDB" id="S7ZHQ2"/>